<evidence type="ECO:0000313" key="2">
    <source>
        <dbReference type="Proteomes" id="UP000006352"/>
    </source>
</evidence>
<dbReference type="GeneID" id="24093257"/>
<dbReference type="InParanoid" id="J7SC18"/>
<protein>
    <submittedName>
        <fullName evidence="1">Uncharacterized protein</fullName>
    </submittedName>
</protein>
<dbReference type="Proteomes" id="UP000006352">
    <property type="component" value="Unassembled WGS sequence"/>
</dbReference>
<reference evidence="1 2" key="1">
    <citation type="journal article" date="2012" name="Appl. Environ. Microbiol.">
        <title>Short-read sequencing for genomic analysis of the brown rot fungus Fibroporia radiculosa.</title>
        <authorList>
            <person name="Tang J.D."/>
            <person name="Perkins A.D."/>
            <person name="Sonstegard T.S."/>
            <person name="Schroeder S.G."/>
            <person name="Burgess S.C."/>
            <person name="Diehl S.V."/>
        </authorList>
    </citation>
    <scope>NUCLEOTIDE SEQUENCE [LARGE SCALE GENOMIC DNA]</scope>
    <source>
        <strain evidence="1 2">TFFH 294</strain>
    </source>
</reference>
<dbReference type="AlphaFoldDB" id="J7SC18"/>
<dbReference type="RefSeq" id="XP_012177629.1">
    <property type="nucleotide sequence ID" value="XM_012322239.1"/>
</dbReference>
<name>J7SC18_9APHY</name>
<accession>J7SC18</accession>
<sequence length="190" mass="21427">MENDFYLQLSNLVPAFAAGWPRIQTIKLNDARRKPYSPSDFVCECCGYVEDVYAAWNPECALRFIGAFKHLKTKQVEMHFLDDAILNALLTLPSLANLHLGTDEEWDDYNPLLLRTHGCFHSLHTLDISLPPTIATGLIWNCDWPALCVLYADPTYSSSYNLSAFLDITSCSLSLTVAEANNIFPRRLPP</sequence>
<dbReference type="HOGENOM" id="CLU_1428001_0_0_1"/>
<proteinExistence type="predicted"/>
<evidence type="ECO:0000313" key="1">
    <source>
        <dbReference type="EMBL" id="CCL98346.1"/>
    </source>
</evidence>
<dbReference type="SUPFAM" id="SSF52047">
    <property type="entry name" value="RNI-like"/>
    <property type="match status" value="1"/>
</dbReference>
<dbReference type="EMBL" id="HE796878">
    <property type="protein sequence ID" value="CCL98346.1"/>
    <property type="molecule type" value="Genomic_DNA"/>
</dbReference>
<organism evidence="1 2">
    <name type="scientific">Fibroporia radiculosa</name>
    <dbReference type="NCBI Taxonomy" id="599839"/>
    <lineage>
        <taxon>Eukaryota</taxon>
        <taxon>Fungi</taxon>
        <taxon>Dikarya</taxon>
        <taxon>Basidiomycota</taxon>
        <taxon>Agaricomycotina</taxon>
        <taxon>Agaricomycetes</taxon>
        <taxon>Polyporales</taxon>
        <taxon>Fibroporiaceae</taxon>
        <taxon>Fibroporia</taxon>
    </lineage>
</organism>
<gene>
    <name evidence="1" type="ORF">FIBRA_00341</name>
</gene>
<keyword evidence="2" id="KW-1185">Reference proteome</keyword>